<organism evidence="1 2">
    <name type="scientific">Ensete ventricosum</name>
    <name type="common">Abyssinian banana</name>
    <name type="synonym">Musa ensete</name>
    <dbReference type="NCBI Taxonomy" id="4639"/>
    <lineage>
        <taxon>Eukaryota</taxon>
        <taxon>Viridiplantae</taxon>
        <taxon>Streptophyta</taxon>
        <taxon>Embryophyta</taxon>
        <taxon>Tracheophyta</taxon>
        <taxon>Spermatophyta</taxon>
        <taxon>Magnoliopsida</taxon>
        <taxon>Liliopsida</taxon>
        <taxon>Zingiberales</taxon>
        <taxon>Musaceae</taxon>
        <taxon>Ensete</taxon>
    </lineage>
</organism>
<reference evidence="1 2" key="1">
    <citation type="journal article" date="2014" name="Agronomy (Basel)">
        <title>A Draft Genome Sequence for Ensete ventricosum, the Drought-Tolerant Tree Against Hunger.</title>
        <authorList>
            <person name="Harrison J."/>
            <person name="Moore K.A."/>
            <person name="Paszkiewicz K."/>
            <person name="Jones T."/>
            <person name="Grant M."/>
            <person name="Ambacheew D."/>
            <person name="Muzemil S."/>
            <person name="Studholme D.J."/>
        </authorList>
    </citation>
    <scope>NUCLEOTIDE SEQUENCE [LARGE SCALE GENOMIC DNA]</scope>
</reference>
<gene>
    <name evidence="1" type="ORF">B296_00047772</name>
</gene>
<comment type="caution">
    <text evidence="1">The sequence shown here is derived from an EMBL/GenBank/DDBJ whole genome shotgun (WGS) entry which is preliminary data.</text>
</comment>
<accession>A0A426XIZ1</accession>
<name>A0A426XIZ1_ENSVE</name>
<protein>
    <submittedName>
        <fullName evidence="1">Uncharacterized protein</fullName>
    </submittedName>
</protein>
<dbReference type="Proteomes" id="UP000287651">
    <property type="component" value="Unassembled WGS sequence"/>
</dbReference>
<dbReference type="EMBL" id="AMZH03020209">
    <property type="protein sequence ID" value="RRT39414.1"/>
    <property type="molecule type" value="Genomic_DNA"/>
</dbReference>
<evidence type="ECO:0000313" key="1">
    <source>
        <dbReference type="EMBL" id="RRT39414.1"/>
    </source>
</evidence>
<sequence length="73" mass="8813">MVINFAQSQAQSRVSIDFSHTVLEFLNTGHSQCISLWEVVRAWFREKTRWSQTLRKFAFKVNFRSIFYVRLRI</sequence>
<dbReference type="AlphaFoldDB" id="A0A426XIZ1"/>
<evidence type="ECO:0000313" key="2">
    <source>
        <dbReference type="Proteomes" id="UP000287651"/>
    </source>
</evidence>
<proteinExistence type="predicted"/>